<evidence type="ECO:0000256" key="5">
    <source>
        <dbReference type="HAMAP-Rule" id="MF_01184"/>
    </source>
</evidence>
<dbReference type="GO" id="GO:0016757">
    <property type="term" value="F:glycosyltransferase activity"/>
    <property type="evidence" value="ECO:0007669"/>
    <property type="project" value="UniProtKB-KW"/>
</dbReference>
<evidence type="ECO:0000256" key="4">
    <source>
        <dbReference type="ARBA" id="ARBA00022726"/>
    </source>
</evidence>
<feature type="binding site" evidence="5">
    <location>
        <begin position="129"/>
        <end position="133"/>
    </location>
    <ligand>
        <name>5-phospho-alpha-D-ribose 1-diphosphate</name>
        <dbReference type="ChEBI" id="CHEBI:58017"/>
    </ligand>
</feature>
<keyword evidence="9" id="KW-1185">Reference proteome</keyword>
<accession>A0ABP3TUI0</accession>
<feature type="domain" description="Phosphoribosyltransferase" evidence="7">
    <location>
        <begin position="45"/>
        <end position="158"/>
    </location>
</feature>
<dbReference type="CDD" id="cd06223">
    <property type="entry name" value="PRTases_typeI"/>
    <property type="match status" value="1"/>
</dbReference>
<dbReference type="NCBIfam" id="TIGR01744">
    <property type="entry name" value="XPRTase"/>
    <property type="match status" value="1"/>
</dbReference>
<comment type="caution">
    <text evidence="8">The sequence shown here is derived from an EMBL/GenBank/DDBJ whole genome shotgun (WGS) entry which is preliminary data.</text>
</comment>
<organism evidence="8 9">
    <name type="scientific">Clostridium malenominatum</name>
    <dbReference type="NCBI Taxonomy" id="1539"/>
    <lineage>
        <taxon>Bacteria</taxon>
        <taxon>Bacillati</taxon>
        <taxon>Bacillota</taxon>
        <taxon>Clostridia</taxon>
        <taxon>Eubacteriales</taxon>
        <taxon>Clostridiaceae</taxon>
        <taxon>Clostridium</taxon>
    </lineage>
</organism>
<dbReference type="Gene3D" id="3.40.50.2020">
    <property type="match status" value="1"/>
</dbReference>
<dbReference type="InterPro" id="IPR029057">
    <property type="entry name" value="PRTase-like"/>
</dbReference>
<dbReference type="InterPro" id="IPR050118">
    <property type="entry name" value="Pur/Pyrimidine_PRTase"/>
</dbReference>
<keyword evidence="1 5" id="KW-0963">Cytoplasm</keyword>
<dbReference type="Proteomes" id="UP001500339">
    <property type="component" value="Unassembled WGS sequence"/>
</dbReference>
<dbReference type="InterPro" id="IPR000836">
    <property type="entry name" value="PRTase_dom"/>
</dbReference>
<protein>
    <recommendedName>
        <fullName evidence="5 6">Xanthine phosphoribosyltransferase</fullName>
        <shortName evidence="5">XPRTase</shortName>
        <ecNumber evidence="5 6">2.4.2.22</ecNumber>
    </recommendedName>
</protein>
<evidence type="ECO:0000259" key="7">
    <source>
        <dbReference type="Pfam" id="PF00156"/>
    </source>
</evidence>
<evidence type="ECO:0000256" key="2">
    <source>
        <dbReference type="ARBA" id="ARBA00022676"/>
    </source>
</evidence>
<dbReference type="RefSeq" id="WP_343769552.1">
    <property type="nucleotide sequence ID" value="NZ_BAAACF010000001.1"/>
</dbReference>
<feature type="binding site" evidence="5">
    <location>
        <position position="20"/>
    </location>
    <ligand>
        <name>xanthine</name>
        <dbReference type="ChEBI" id="CHEBI:17712"/>
    </ligand>
</feature>
<name>A0ABP3TUI0_9CLOT</name>
<dbReference type="InterPro" id="IPR010079">
    <property type="entry name" value="Xanthine_PRibTrfase"/>
</dbReference>
<dbReference type="PANTHER" id="PTHR43864:SF1">
    <property type="entry name" value="XANTHINE PHOSPHORIBOSYLTRANSFERASE"/>
    <property type="match status" value="1"/>
</dbReference>
<feature type="binding site" evidence="5">
    <location>
        <position position="27"/>
    </location>
    <ligand>
        <name>xanthine</name>
        <dbReference type="ChEBI" id="CHEBI:17712"/>
    </ligand>
</feature>
<evidence type="ECO:0000256" key="1">
    <source>
        <dbReference type="ARBA" id="ARBA00022490"/>
    </source>
</evidence>
<sequence length="191" mass="21417">MELLKERIRKDGIIIEDRILKVDNFLNHQLDVELFSEMGKEWKRRFKGKNINKIVTVESSGIAIACITAQHFGNIPVVFAKKQKPNSMDGELFEARVYSFTKEQECYIKISKNYLNEDDCVLIIDDFLASGSAVAGMIDICKQANCTIAGVGIVIEKKFQGGRELVLSQGIQLESLAILEGLKNGEVIFSK</sequence>
<evidence type="ECO:0000256" key="6">
    <source>
        <dbReference type="NCBIfam" id="TIGR01744"/>
    </source>
</evidence>
<feature type="binding site" evidence="5">
    <location>
        <position position="157"/>
    </location>
    <ligand>
        <name>xanthine</name>
        <dbReference type="ChEBI" id="CHEBI:17712"/>
    </ligand>
</feature>
<dbReference type="EMBL" id="BAAACF010000001">
    <property type="protein sequence ID" value="GAA0717938.1"/>
    <property type="molecule type" value="Genomic_DNA"/>
</dbReference>
<dbReference type="SUPFAM" id="SSF53271">
    <property type="entry name" value="PRTase-like"/>
    <property type="match status" value="1"/>
</dbReference>
<dbReference type="PANTHER" id="PTHR43864">
    <property type="entry name" value="HYPOXANTHINE/GUANINE PHOSPHORIBOSYLTRANSFERASE"/>
    <property type="match status" value="1"/>
</dbReference>
<proteinExistence type="inferred from homology"/>
<keyword evidence="3 5" id="KW-0808">Transferase</keyword>
<gene>
    <name evidence="5" type="primary">xpt</name>
    <name evidence="8" type="ORF">GCM10008905_04010</name>
</gene>
<keyword evidence="2 5" id="KW-0328">Glycosyltransferase</keyword>
<reference evidence="9" key="1">
    <citation type="journal article" date="2019" name="Int. J. Syst. Evol. Microbiol.">
        <title>The Global Catalogue of Microorganisms (GCM) 10K type strain sequencing project: providing services to taxonomists for standard genome sequencing and annotation.</title>
        <authorList>
            <consortium name="The Broad Institute Genomics Platform"/>
            <consortium name="The Broad Institute Genome Sequencing Center for Infectious Disease"/>
            <person name="Wu L."/>
            <person name="Ma J."/>
        </authorList>
    </citation>
    <scope>NUCLEOTIDE SEQUENCE [LARGE SCALE GENOMIC DNA]</scope>
    <source>
        <strain evidence="9">JCM 1405</strain>
    </source>
</reference>
<dbReference type="EC" id="2.4.2.22" evidence="5 6"/>
<evidence type="ECO:0000313" key="9">
    <source>
        <dbReference type="Proteomes" id="UP001500339"/>
    </source>
</evidence>
<comment type="function">
    <text evidence="5">Converts the preformed base xanthine, a product of nucleic acid breakdown, to xanthosine 5'-monophosphate (XMP), so it can be reused for RNA or DNA synthesis.</text>
</comment>
<comment type="similarity">
    <text evidence="5">Belongs to the purine/pyrimidine phosphoribosyltransferase family. Xpt subfamily.</text>
</comment>
<comment type="catalytic activity">
    <reaction evidence="5">
        <text>XMP + diphosphate = xanthine + 5-phospho-alpha-D-ribose 1-diphosphate</text>
        <dbReference type="Rhea" id="RHEA:10800"/>
        <dbReference type="ChEBI" id="CHEBI:17712"/>
        <dbReference type="ChEBI" id="CHEBI:33019"/>
        <dbReference type="ChEBI" id="CHEBI:57464"/>
        <dbReference type="ChEBI" id="CHEBI:58017"/>
        <dbReference type="EC" id="2.4.2.22"/>
    </reaction>
</comment>
<comment type="subcellular location">
    <subcellularLocation>
        <location evidence="5">Cytoplasm</location>
    </subcellularLocation>
</comment>
<dbReference type="NCBIfam" id="NF006671">
    <property type="entry name" value="PRK09219.1"/>
    <property type="match status" value="1"/>
</dbReference>
<dbReference type="HAMAP" id="MF_01184">
    <property type="entry name" value="XPRTase"/>
    <property type="match status" value="1"/>
</dbReference>
<evidence type="ECO:0000313" key="8">
    <source>
        <dbReference type="EMBL" id="GAA0717938.1"/>
    </source>
</evidence>
<evidence type="ECO:0000256" key="3">
    <source>
        <dbReference type="ARBA" id="ARBA00022679"/>
    </source>
</evidence>
<comment type="pathway">
    <text evidence="5">Purine metabolism; XMP biosynthesis via salvage pathway; XMP from xanthine: step 1/1.</text>
</comment>
<comment type="subunit">
    <text evidence="5">Homodimer.</text>
</comment>
<dbReference type="Pfam" id="PF00156">
    <property type="entry name" value="Pribosyltran"/>
    <property type="match status" value="1"/>
</dbReference>
<keyword evidence="4 5" id="KW-0660">Purine salvage</keyword>